<dbReference type="InterPro" id="IPR007758">
    <property type="entry name" value="Nucleoporin_NSP1_C"/>
</dbReference>
<dbReference type="GO" id="GO:0015031">
    <property type="term" value="P:protein transport"/>
    <property type="evidence" value="ECO:0007669"/>
    <property type="project" value="UniProtKB-KW"/>
</dbReference>
<dbReference type="OrthoDB" id="344345at2759"/>
<dbReference type="STRING" id="400727.A0A2T7PL18"/>
<evidence type="ECO:0000256" key="1">
    <source>
        <dbReference type="ARBA" id="ARBA00005911"/>
    </source>
</evidence>
<dbReference type="AlphaFoldDB" id="A0A2T7PL18"/>
<comment type="similarity">
    <text evidence="2">Belongs to the SH3YL1 family.</text>
</comment>
<comment type="similarity">
    <text evidence="1">Belongs to the nucleoporin NSP1/NUP62 family.</text>
</comment>
<evidence type="ECO:0000256" key="3">
    <source>
        <dbReference type="ARBA" id="ARBA00022443"/>
    </source>
</evidence>
<protein>
    <recommendedName>
        <fullName evidence="9">SH3 domain-containing protein</fullName>
    </recommendedName>
</protein>
<evidence type="ECO:0000256" key="2">
    <source>
        <dbReference type="ARBA" id="ARBA00007761"/>
    </source>
</evidence>
<dbReference type="CDD" id="cd11525">
    <property type="entry name" value="SYLF_SH3YL1_like"/>
    <property type="match status" value="1"/>
</dbReference>
<dbReference type="GO" id="GO:0032587">
    <property type="term" value="C:ruffle membrane"/>
    <property type="evidence" value="ECO:0007669"/>
    <property type="project" value="TreeGrafter"/>
</dbReference>
<accession>A0A2T7PL18</accession>
<proteinExistence type="inferred from homology"/>
<sequence length="1011" mass="103386">MFGSGPRPGGFTFGQQPSGGFTFGASTTTSGSTLGGSTFGTTAASNDAAAGGAASQTTGGGFTFGSIASSASAPAGGFSFGGQAAGNTAQPAASGGFSFGAQATGNTAQPAASGGFSFGAQATGNTAQPAASGGFSFGAQATGNTAQPAASGGFSFGAQAAGNVAQPAATGGFTFGTQAAGNAAQPAATGGFTFGTQTAGNAAQPAATGGFTFGTQTAGNAAQPAPTGGFSAGGFPFVTTSTTTSTTSSGAAAGSGGLTFGAPSSQPAANSFNFAKPTTQPSFSFASTAVPTAATGAYSFGSGQLSTATTTTASGFSLTKSATATPATTTSSLASLLGASTVQQATLGTSTAQPGSTSLTVATSAASSTSQPFSFGLPTTTTPSTSATTSVSFGSSGLKLGTTATTTTITPSTGFSFGTSLATSSTPVLTLSTSTTSAAATVSATEVKTGGRQMNYKQLEEETNKWMAELEEEERSFLLQATQVNAWDRLVIENGDKIVQLNTDLERVKLEQQKLEHELDFVQSQQRELGDLLSPIESALEAMPAISYQQHADLEREHTYQLAESLDAQLKRMGQDLKEIIDRINSSNAKPDPDDPAAIDDPKRGMVNTPIPHSLRSEAKKAAKILKEFTMPNSKTGPDKLIPVGILAKAKGLAILTVFKAGFLVTARGGSGIVIAKLKDEIDYSKGWSAPSAIGLAGLGGGFEIGMEVTDFVIILNTQSAVDAFSKGGNLTLGGNFTIAVGPLGRNLEGDISVRSPAAIYTYSKTKGIFAGISVEGSALIERKDANRKFYGCDIRAFEILSGRVSPPAECEALYCVMKEHQELAAKAALRLAQRQAEKHADAARGKFTDSTGLSLPSSLKSSFDREKSSSFSSKTTVVKTVTTSEKKTYSPDYSRKATQVHTVTTFRGSASRAGDSYCHKVPDKPGNTSLSSHTTAWSSLPSGSSHRRAVAMYPYTAQLACDLSFKPGDEIEILTQTSTDNDWWEGKHGDRIGIFQPTMFVFYRHPLSQM</sequence>
<feature type="compositionally biased region" description="Gly residues" evidence="8">
    <location>
        <begin position="1"/>
        <end position="12"/>
    </location>
</feature>
<dbReference type="InterPro" id="IPR007461">
    <property type="entry name" value="Ysc84_actin-binding"/>
</dbReference>
<dbReference type="EMBL" id="PZQS01000003">
    <property type="protein sequence ID" value="PVD34094.1"/>
    <property type="molecule type" value="Genomic_DNA"/>
</dbReference>
<gene>
    <name evidence="10" type="ORF">C0Q70_05357</name>
</gene>
<evidence type="ECO:0000256" key="6">
    <source>
        <dbReference type="PROSITE-ProRule" id="PRU00192"/>
    </source>
</evidence>
<evidence type="ECO:0000259" key="9">
    <source>
        <dbReference type="PROSITE" id="PS50002"/>
    </source>
</evidence>
<dbReference type="InterPro" id="IPR001452">
    <property type="entry name" value="SH3_domain"/>
</dbReference>
<dbReference type="PANTHER" id="PTHR15629:SF2">
    <property type="entry name" value="SH3 DOMAIN-CONTAINING YSC84-LIKE PROTEIN 1"/>
    <property type="match status" value="1"/>
</dbReference>
<dbReference type="GO" id="GO:1900027">
    <property type="term" value="P:regulation of ruffle assembly"/>
    <property type="evidence" value="ECO:0007669"/>
    <property type="project" value="TreeGrafter"/>
</dbReference>
<feature type="region of interest" description="Disordered" evidence="8">
    <location>
        <begin position="585"/>
        <end position="611"/>
    </location>
</feature>
<keyword evidence="7" id="KW-0175">Coiled coil</keyword>
<reference evidence="10 11" key="1">
    <citation type="submission" date="2018-04" db="EMBL/GenBank/DDBJ databases">
        <title>The genome of golden apple snail Pomacea canaliculata provides insight into stress tolerance and invasive adaptation.</title>
        <authorList>
            <person name="Liu C."/>
            <person name="Liu B."/>
            <person name="Ren Y."/>
            <person name="Zhang Y."/>
            <person name="Wang H."/>
            <person name="Li S."/>
            <person name="Jiang F."/>
            <person name="Yin L."/>
            <person name="Zhang G."/>
            <person name="Qian W."/>
            <person name="Fan W."/>
        </authorList>
    </citation>
    <scope>NUCLEOTIDE SEQUENCE [LARGE SCALE GENOMIC DNA]</scope>
    <source>
        <strain evidence="10">SZHN2017</strain>
        <tissue evidence="10">Muscle</tissue>
    </source>
</reference>
<evidence type="ECO:0000313" key="10">
    <source>
        <dbReference type="EMBL" id="PVD34094.1"/>
    </source>
</evidence>
<feature type="region of interest" description="Disordered" evidence="8">
    <location>
        <begin position="1"/>
        <end position="27"/>
    </location>
</feature>
<dbReference type="InterPro" id="IPR036028">
    <property type="entry name" value="SH3-like_dom_sf"/>
</dbReference>
<evidence type="ECO:0000256" key="4">
    <source>
        <dbReference type="ARBA" id="ARBA00022448"/>
    </source>
</evidence>
<dbReference type="GO" id="GO:0005635">
    <property type="term" value="C:nuclear envelope"/>
    <property type="evidence" value="ECO:0007669"/>
    <property type="project" value="UniProtKB-ARBA"/>
</dbReference>
<dbReference type="InterPro" id="IPR051702">
    <property type="entry name" value="SH3_domain_YSC84-like"/>
</dbReference>
<evidence type="ECO:0000313" key="11">
    <source>
        <dbReference type="Proteomes" id="UP000245119"/>
    </source>
</evidence>
<dbReference type="Gene3D" id="1.20.5.170">
    <property type="match status" value="1"/>
</dbReference>
<dbReference type="GO" id="GO:0035091">
    <property type="term" value="F:phosphatidylinositol binding"/>
    <property type="evidence" value="ECO:0007669"/>
    <property type="project" value="TreeGrafter"/>
</dbReference>
<keyword evidence="4" id="KW-0813">Transport</keyword>
<keyword evidence="3 6" id="KW-0728">SH3 domain</keyword>
<dbReference type="Pfam" id="PF05064">
    <property type="entry name" value="Nsp1_C"/>
    <property type="match status" value="1"/>
</dbReference>
<feature type="compositionally biased region" description="Low complexity" evidence="8">
    <location>
        <begin position="18"/>
        <end position="27"/>
    </location>
</feature>
<dbReference type="PANTHER" id="PTHR15629">
    <property type="entry name" value="SH3YL1 PROTEIN"/>
    <property type="match status" value="1"/>
</dbReference>
<name>A0A2T7PL18_POMCA</name>
<keyword evidence="5" id="KW-0653">Protein transport</keyword>
<dbReference type="SUPFAM" id="SSF50044">
    <property type="entry name" value="SH3-domain"/>
    <property type="match status" value="1"/>
</dbReference>
<organism evidence="10 11">
    <name type="scientific">Pomacea canaliculata</name>
    <name type="common">Golden apple snail</name>
    <dbReference type="NCBI Taxonomy" id="400727"/>
    <lineage>
        <taxon>Eukaryota</taxon>
        <taxon>Metazoa</taxon>
        <taxon>Spiralia</taxon>
        <taxon>Lophotrochozoa</taxon>
        <taxon>Mollusca</taxon>
        <taxon>Gastropoda</taxon>
        <taxon>Caenogastropoda</taxon>
        <taxon>Architaenioglossa</taxon>
        <taxon>Ampullarioidea</taxon>
        <taxon>Ampullariidae</taxon>
        <taxon>Pomacea</taxon>
    </lineage>
</organism>
<dbReference type="Pfam" id="PF04366">
    <property type="entry name" value="Ysc84"/>
    <property type="match status" value="1"/>
</dbReference>
<dbReference type="Pfam" id="PF00018">
    <property type="entry name" value="SH3_1"/>
    <property type="match status" value="1"/>
</dbReference>
<keyword evidence="11" id="KW-1185">Reference proteome</keyword>
<comment type="caution">
    <text evidence="10">The sequence shown here is derived from an EMBL/GenBank/DDBJ whole genome shotgun (WGS) entry which is preliminary data.</text>
</comment>
<dbReference type="Gene3D" id="2.30.30.40">
    <property type="entry name" value="SH3 Domains"/>
    <property type="match status" value="1"/>
</dbReference>
<dbReference type="FunFam" id="1.20.5.170:FF:000040">
    <property type="entry name" value="Nuclear pore glycoprotein p62"/>
    <property type="match status" value="1"/>
</dbReference>
<evidence type="ECO:0000256" key="5">
    <source>
        <dbReference type="ARBA" id="ARBA00022927"/>
    </source>
</evidence>
<feature type="coiled-coil region" evidence="7">
    <location>
        <begin position="456"/>
        <end position="525"/>
    </location>
</feature>
<dbReference type="PROSITE" id="PS50002">
    <property type="entry name" value="SH3"/>
    <property type="match status" value="1"/>
</dbReference>
<evidence type="ECO:0000256" key="7">
    <source>
        <dbReference type="SAM" id="Coils"/>
    </source>
</evidence>
<dbReference type="Proteomes" id="UP000245119">
    <property type="component" value="Linkage Group LG3"/>
</dbReference>
<feature type="domain" description="SH3" evidence="9">
    <location>
        <begin position="945"/>
        <end position="1006"/>
    </location>
</feature>
<evidence type="ECO:0000256" key="8">
    <source>
        <dbReference type="SAM" id="MobiDB-lite"/>
    </source>
</evidence>
<dbReference type="SMART" id="SM00326">
    <property type="entry name" value="SH3"/>
    <property type="match status" value="1"/>
</dbReference>
<dbReference type="InterPro" id="IPR033643">
    <property type="entry name" value="SYLF_SH3YL1-like"/>
</dbReference>